<evidence type="ECO:0000256" key="9">
    <source>
        <dbReference type="ARBA" id="ARBA00022723"/>
    </source>
</evidence>
<evidence type="ECO:0000256" key="4">
    <source>
        <dbReference type="ARBA" id="ARBA00004763"/>
    </source>
</evidence>
<dbReference type="Pfam" id="PF02152">
    <property type="entry name" value="FolB"/>
    <property type="match status" value="2"/>
</dbReference>
<dbReference type="InterPro" id="IPR045031">
    <property type="entry name" value="DHP_synth-like"/>
</dbReference>
<evidence type="ECO:0000256" key="5">
    <source>
        <dbReference type="ARBA" id="ARBA00005051"/>
    </source>
</evidence>
<comment type="caution">
    <text evidence="17">The sequence shown here is derived from an EMBL/GenBank/DDBJ whole genome shotgun (WGS) entry which is preliminary data.</text>
</comment>
<dbReference type="GO" id="GO:0016301">
    <property type="term" value="F:kinase activity"/>
    <property type="evidence" value="ECO:0007669"/>
    <property type="project" value="UniProtKB-KW"/>
</dbReference>
<evidence type="ECO:0000256" key="7">
    <source>
        <dbReference type="ARBA" id="ARBA00009951"/>
    </source>
</evidence>
<dbReference type="GO" id="GO:0003848">
    <property type="term" value="F:2-amino-4-hydroxy-6-hydroxymethyldihydropteridine diphosphokinase activity"/>
    <property type="evidence" value="ECO:0007669"/>
    <property type="project" value="UniProtKB-EC"/>
</dbReference>
<comment type="cofactor">
    <cofactor evidence="3">
        <name>Mg(2+)</name>
        <dbReference type="ChEBI" id="CHEBI:18420"/>
    </cofactor>
</comment>
<dbReference type="NCBIfam" id="TIGR01496">
    <property type="entry name" value="DHPS"/>
    <property type="match status" value="1"/>
</dbReference>
<dbReference type="AlphaFoldDB" id="A0A2T9ZEX0"/>
<comment type="catalytic activity">
    <reaction evidence="1">
        <text>(7,8-dihydropterin-6-yl)methyl diphosphate + 4-aminobenzoate = 7,8-dihydropteroate + diphosphate</text>
        <dbReference type="Rhea" id="RHEA:19949"/>
        <dbReference type="ChEBI" id="CHEBI:17836"/>
        <dbReference type="ChEBI" id="CHEBI:17839"/>
        <dbReference type="ChEBI" id="CHEBI:33019"/>
        <dbReference type="ChEBI" id="CHEBI:72950"/>
        <dbReference type="EC" id="2.5.1.15"/>
    </reaction>
</comment>
<evidence type="ECO:0000313" key="17">
    <source>
        <dbReference type="EMBL" id="PVV03144.1"/>
    </source>
</evidence>
<keyword evidence="13" id="KW-0460">Magnesium</keyword>
<evidence type="ECO:0000313" key="18">
    <source>
        <dbReference type="Proteomes" id="UP000245609"/>
    </source>
</evidence>
<dbReference type="PROSITE" id="PS50972">
    <property type="entry name" value="PTERIN_BINDING"/>
    <property type="match status" value="1"/>
</dbReference>
<protein>
    <recommendedName>
        <fullName evidence="16">Pterin-binding domain-containing protein</fullName>
    </recommendedName>
</protein>
<accession>A0A2T9ZEX0</accession>
<dbReference type="GO" id="GO:0005524">
    <property type="term" value="F:ATP binding"/>
    <property type="evidence" value="ECO:0007669"/>
    <property type="project" value="UniProtKB-KW"/>
</dbReference>
<evidence type="ECO:0000256" key="10">
    <source>
        <dbReference type="ARBA" id="ARBA00022741"/>
    </source>
</evidence>
<keyword evidence="11" id="KW-0418">Kinase</keyword>
<reference evidence="17 18" key="1">
    <citation type="journal article" date="2018" name="MBio">
        <title>Comparative Genomics Reveals the Core Gene Toolbox for the Fungus-Insect Symbiosis.</title>
        <authorList>
            <person name="Wang Y."/>
            <person name="Stata M."/>
            <person name="Wang W."/>
            <person name="Stajich J.E."/>
            <person name="White M.M."/>
            <person name="Moncalvo J.M."/>
        </authorList>
    </citation>
    <scope>NUCLEOTIDE SEQUENCE [LARGE SCALE GENOMIC DNA]</scope>
    <source>
        <strain evidence="17 18">SC-DP-2</strain>
    </source>
</reference>
<dbReference type="SUPFAM" id="SSF55620">
    <property type="entry name" value="Tetrahydrobiopterin biosynthesis enzymes-like"/>
    <property type="match status" value="2"/>
</dbReference>
<dbReference type="PROSITE" id="PS00792">
    <property type="entry name" value="DHPS_1"/>
    <property type="match status" value="1"/>
</dbReference>
<keyword evidence="8" id="KW-0808">Transferase</keyword>
<dbReference type="PROSITE" id="PS00794">
    <property type="entry name" value="HPPK"/>
    <property type="match status" value="1"/>
</dbReference>
<comment type="pathway">
    <text evidence="5">Cofactor biosynthesis; tetrahydrofolate biosynthesis; 2-amino-4-hydroxy-6-hydroxymethyl-7,8-dihydropteridine diphosphate from 7,8-dihydroneopterin triphosphate: step 4/4.</text>
</comment>
<dbReference type="Gene3D" id="3.30.1130.10">
    <property type="match status" value="2"/>
</dbReference>
<dbReference type="GO" id="GO:0046654">
    <property type="term" value="P:tetrahydrofolate biosynthetic process"/>
    <property type="evidence" value="ECO:0007669"/>
    <property type="project" value="UniProtKB-UniPathway"/>
</dbReference>
<dbReference type="GO" id="GO:0046872">
    <property type="term" value="F:metal ion binding"/>
    <property type="evidence" value="ECO:0007669"/>
    <property type="project" value="UniProtKB-KW"/>
</dbReference>
<dbReference type="Gene3D" id="3.20.20.20">
    <property type="entry name" value="Dihydropteroate synthase-like"/>
    <property type="match status" value="1"/>
</dbReference>
<dbReference type="SMART" id="SM00905">
    <property type="entry name" value="FolB"/>
    <property type="match status" value="2"/>
</dbReference>
<evidence type="ECO:0000256" key="8">
    <source>
        <dbReference type="ARBA" id="ARBA00022679"/>
    </source>
</evidence>
<dbReference type="GO" id="GO:0004150">
    <property type="term" value="F:dihydroneopterin aldolase activity"/>
    <property type="evidence" value="ECO:0007669"/>
    <property type="project" value="InterPro"/>
</dbReference>
<proteinExistence type="inferred from homology"/>
<keyword evidence="18" id="KW-1185">Reference proteome</keyword>
<evidence type="ECO:0000256" key="11">
    <source>
        <dbReference type="ARBA" id="ARBA00022777"/>
    </source>
</evidence>
<keyword evidence="14" id="KW-0289">Folate biosynthesis</keyword>
<dbReference type="InterPro" id="IPR000550">
    <property type="entry name" value="Hppk"/>
</dbReference>
<keyword evidence="10" id="KW-0547">Nucleotide-binding</keyword>
<dbReference type="SUPFAM" id="SSF55083">
    <property type="entry name" value="6-hydroxymethyl-7,8-dihydropterin pyrophosphokinase, HPPK"/>
    <property type="match status" value="1"/>
</dbReference>
<dbReference type="PROSITE" id="PS00793">
    <property type="entry name" value="DHPS_2"/>
    <property type="match status" value="1"/>
</dbReference>
<dbReference type="NCBIfam" id="TIGR00526">
    <property type="entry name" value="folB_dom"/>
    <property type="match status" value="1"/>
</dbReference>
<evidence type="ECO:0000256" key="14">
    <source>
        <dbReference type="ARBA" id="ARBA00022909"/>
    </source>
</evidence>
<dbReference type="GO" id="GO:0046656">
    <property type="term" value="P:folic acid biosynthetic process"/>
    <property type="evidence" value="ECO:0007669"/>
    <property type="project" value="UniProtKB-KW"/>
</dbReference>
<dbReference type="InterPro" id="IPR011005">
    <property type="entry name" value="Dihydropteroate_synth-like_sf"/>
</dbReference>
<dbReference type="PANTHER" id="PTHR20941">
    <property type="entry name" value="FOLATE SYNTHESIS PROTEINS"/>
    <property type="match status" value="1"/>
</dbReference>
<dbReference type="Proteomes" id="UP000245609">
    <property type="component" value="Unassembled WGS sequence"/>
</dbReference>
<dbReference type="OrthoDB" id="615426at2759"/>
<evidence type="ECO:0000256" key="12">
    <source>
        <dbReference type="ARBA" id="ARBA00022840"/>
    </source>
</evidence>
<dbReference type="STRING" id="133381.A0A2T9ZEX0"/>
<sequence length="839" mass="93811">MDTIEVHDLEIRAKIGKDPWERSKLQPLLVTVKIQCRTFSAGFQDKVTESVHYGKITKQISAFVEAQKLESMEALAIHIAFMCFIEDPTKIYGVFVTLKKPKALLYADSASISIYRSREDLLQLSEICKLCLNKSGISFQTLNIEQLSTLSQTAAEHENLSMSLADAGILKFEDQIVLNNLRLRVLLGVNLWERYSKQDIHVDLTIHVPKNPSSIEPDLEQNYSQFKPRHDFRKFANTVLRYVEDGTSYLTVEALALAISRVAILECDIEKISVLIKKPAALMFAKYSAVRITKTREQLYKELELTHEFESRPAPNKKTSPDSQSAHIAYISAGSNLGDRLKNINSSIKMINSVNGCKVVDTGFLYESKPMYLLDQPLFLNTAFKVETSLAPHDLLHSLKKIEKEAGRDFGGVRFGPRVLDLDILFYDNLVLNTDDLVIPHPRVHERHFQLRPVCDMDPYVLHPVLGLSIQAIGRQLTTHKGVRNDLVQVMPLSNSESRGKLSIPFVGKDQKNTIIMGILNTTPDSFSDGGLFSEIEIAVQHTKEMIASGATIVDVGGQSTRPTSKPISAEEEFSRIAPTINAIQNLDQRNNIFVSVDTFFSSVAEKAIHAGVDIINDISGGVLDPNILKVAADNQCPIILMHMRGNPQTMFDSIEYYVKSTTTSKNGKQILIDDIILTIRQELAARVRNALDAGIPRFNIILDPGIGFSKNPDQNFEILRRLEELTLEQPYSTVHNPYTNLNIRNISKHANYEDGSSKVDFQYHERLPVSLLGFPILVGTSRKSFLGKITGKENPLDREFSTAATVTSSIHGGASIVRVHNVEAAQDVVKVADKTYRL</sequence>
<evidence type="ECO:0000256" key="15">
    <source>
        <dbReference type="ARBA" id="ARBA00023268"/>
    </source>
</evidence>
<comment type="pathway">
    <text evidence="4">Cofactor biosynthesis; tetrahydrofolate biosynthesis; 7,8-dihydrofolate from 2-amino-4-hydroxy-6-hydroxymethyl-7,8-dihydropteridine diphosphate and 4-aminobenzoate: step 1/2.</text>
</comment>
<evidence type="ECO:0000256" key="2">
    <source>
        <dbReference type="ARBA" id="ARBA00000198"/>
    </source>
</evidence>
<dbReference type="CDD" id="cd00739">
    <property type="entry name" value="DHPS"/>
    <property type="match status" value="1"/>
</dbReference>
<dbReference type="NCBIfam" id="TIGR01498">
    <property type="entry name" value="folK"/>
    <property type="match status" value="1"/>
</dbReference>
<dbReference type="Pfam" id="PF01288">
    <property type="entry name" value="HPPK"/>
    <property type="match status" value="1"/>
</dbReference>
<comment type="similarity">
    <text evidence="7">In the C-terminal section; belongs to the DHPS family.</text>
</comment>
<keyword evidence="15" id="KW-0511">Multifunctional enzyme</keyword>
<comment type="catalytic activity">
    <reaction evidence="2">
        <text>6-hydroxymethyl-7,8-dihydropterin + ATP = (7,8-dihydropterin-6-yl)methyl diphosphate + AMP + H(+)</text>
        <dbReference type="Rhea" id="RHEA:11412"/>
        <dbReference type="ChEBI" id="CHEBI:15378"/>
        <dbReference type="ChEBI" id="CHEBI:30616"/>
        <dbReference type="ChEBI" id="CHEBI:44841"/>
        <dbReference type="ChEBI" id="CHEBI:72950"/>
        <dbReference type="ChEBI" id="CHEBI:456215"/>
        <dbReference type="EC" id="2.7.6.3"/>
    </reaction>
</comment>
<dbReference type="GO" id="GO:0005740">
    <property type="term" value="C:mitochondrial envelope"/>
    <property type="evidence" value="ECO:0007669"/>
    <property type="project" value="TreeGrafter"/>
</dbReference>
<keyword evidence="12" id="KW-0067">ATP-binding</keyword>
<dbReference type="SUPFAM" id="SSF51717">
    <property type="entry name" value="Dihydropteroate synthetase-like"/>
    <property type="match status" value="1"/>
</dbReference>
<dbReference type="CDD" id="cd00483">
    <property type="entry name" value="HPPK"/>
    <property type="match status" value="1"/>
</dbReference>
<dbReference type="UniPathway" id="UPA00077">
    <property type="reaction ID" value="UER00155"/>
</dbReference>
<dbReference type="Gene3D" id="3.30.70.560">
    <property type="entry name" value="7,8-Dihydro-6-hydroxymethylpterin-pyrophosphokinase HPPK"/>
    <property type="match status" value="1"/>
</dbReference>
<dbReference type="InterPro" id="IPR035907">
    <property type="entry name" value="Hppk_sf"/>
</dbReference>
<dbReference type="PANTHER" id="PTHR20941:SF1">
    <property type="entry name" value="FOLIC ACID SYNTHESIS PROTEIN FOL1"/>
    <property type="match status" value="1"/>
</dbReference>
<evidence type="ECO:0000259" key="16">
    <source>
        <dbReference type="PROSITE" id="PS50972"/>
    </source>
</evidence>
<keyword evidence="9" id="KW-0479">Metal-binding</keyword>
<dbReference type="GO" id="GO:0004156">
    <property type="term" value="F:dihydropteroate synthase activity"/>
    <property type="evidence" value="ECO:0007669"/>
    <property type="project" value="UniProtKB-EC"/>
</dbReference>
<evidence type="ECO:0000256" key="3">
    <source>
        <dbReference type="ARBA" id="ARBA00001946"/>
    </source>
</evidence>
<feature type="domain" description="Pterin-binding" evidence="16">
    <location>
        <begin position="514"/>
        <end position="831"/>
    </location>
</feature>
<dbReference type="InterPro" id="IPR043133">
    <property type="entry name" value="GTP-CH-I_C/QueF"/>
</dbReference>
<evidence type="ECO:0000256" key="1">
    <source>
        <dbReference type="ARBA" id="ARBA00000012"/>
    </source>
</evidence>
<dbReference type="InterPro" id="IPR006157">
    <property type="entry name" value="FolB_dom"/>
</dbReference>
<gene>
    <name evidence="17" type="ORF">BB560_002395</name>
</gene>
<evidence type="ECO:0000256" key="13">
    <source>
        <dbReference type="ARBA" id="ARBA00022842"/>
    </source>
</evidence>
<evidence type="ECO:0000256" key="6">
    <source>
        <dbReference type="ARBA" id="ARBA00009640"/>
    </source>
</evidence>
<dbReference type="Pfam" id="PF00809">
    <property type="entry name" value="Pterin_bind"/>
    <property type="match status" value="2"/>
</dbReference>
<organism evidence="17 18">
    <name type="scientific">Smittium megazygosporum</name>
    <dbReference type="NCBI Taxonomy" id="133381"/>
    <lineage>
        <taxon>Eukaryota</taxon>
        <taxon>Fungi</taxon>
        <taxon>Fungi incertae sedis</taxon>
        <taxon>Zoopagomycota</taxon>
        <taxon>Kickxellomycotina</taxon>
        <taxon>Harpellomycetes</taxon>
        <taxon>Harpellales</taxon>
        <taxon>Legeriomycetaceae</taxon>
        <taxon>Smittium</taxon>
    </lineage>
</organism>
<dbReference type="EMBL" id="MBFS01000274">
    <property type="protein sequence ID" value="PVV03144.1"/>
    <property type="molecule type" value="Genomic_DNA"/>
</dbReference>
<comment type="similarity">
    <text evidence="6">In the N-terminal section; belongs to the DHNA family.</text>
</comment>
<name>A0A2T9ZEX0_9FUNG</name>
<dbReference type="InterPro" id="IPR006390">
    <property type="entry name" value="DHP_synth_dom"/>
</dbReference>
<dbReference type="InterPro" id="IPR000489">
    <property type="entry name" value="Pterin-binding_dom"/>
</dbReference>